<dbReference type="EMBL" id="BSTI01000008">
    <property type="protein sequence ID" value="GLY67501.1"/>
    <property type="molecule type" value="Genomic_DNA"/>
</dbReference>
<dbReference type="GO" id="GO:0006355">
    <property type="term" value="P:regulation of DNA-templated transcription"/>
    <property type="evidence" value="ECO:0007669"/>
    <property type="project" value="InterPro"/>
</dbReference>
<gene>
    <name evidence="1" type="ORF">Atai01_41200</name>
</gene>
<dbReference type="AlphaFoldDB" id="A0A9W6R2D6"/>
<comment type="caution">
    <text evidence="1">The sequence shown here is derived from an EMBL/GenBank/DDBJ whole genome shotgun (WGS) entry which is preliminary data.</text>
</comment>
<dbReference type="Proteomes" id="UP001165136">
    <property type="component" value="Unassembled WGS sequence"/>
</dbReference>
<accession>A0A9W6R2D6</accession>
<protein>
    <recommendedName>
        <fullName evidence="3">Ribbon-helix-helix protein CopG domain-containing protein</fullName>
    </recommendedName>
</protein>
<evidence type="ECO:0000313" key="2">
    <source>
        <dbReference type="Proteomes" id="UP001165136"/>
    </source>
</evidence>
<organism evidence="1 2">
    <name type="scientific">Amycolatopsis taiwanensis</name>
    <dbReference type="NCBI Taxonomy" id="342230"/>
    <lineage>
        <taxon>Bacteria</taxon>
        <taxon>Bacillati</taxon>
        <taxon>Actinomycetota</taxon>
        <taxon>Actinomycetes</taxon>
        <taxon>Pseudonocardiales</taxon>
        <taxon>Pseudonocardiaceae</taxon>
        <taxon>Amycolatopsis</taxon>
    </lineage>
</organism>
<reference evidence="1" key="1">
    <citation type="submission" date="2023-03" db="EMBL/GenBank/DDBJ databases">
        <title>Amycolatopsis taiwanensis NBRC 103393.</title>
        <authorList>
            <person name="Ichikawa N."/>
            <person name="Sato H."/>
            <person name="Tonouchi N."/>
        </authorList>
    </citation>
    <scope>NUCLEOTIDE SEQUENCE</scope>
    <source>
        <strain evidence="1">NBRC 103393</strain>
    </source>
</reference>
<dbReference type="SUPFAM" id="SSF47598">
    <property type="entry name" value="Ribbon-helix-helix"/>
    <property type="match status" value="1"/>
</dbReference>
<proteinExistence type="predicted"/>
<name>A0A9W6R2D6_9PSEU</name>
<sequence length="97" mass="10790">MPDRYHDSMAMNLRLGAEAEAALRAEAQRTGRSQQDILREAIGKYLGLIPSQAGDTDPLITQGKVAPPRVAFRDVRPRLHLQPGESSLDLLDRDDRI</sequence>
<evidence type="ECO:0008006" key="3">
    <source>
        <dbReference type="Google" id="ProtNLM"/>
    </source>
</evidence>
<dbReference type="InterPro" id="IPR010985">
    <property type="entry name" value="Ribbon_hlx_hlx"/>
</dbReference>
<evidence type="ECO:0000313" key="1">
    <source>
        <dbReference type="EMBL" id="GLY67501.1"/>
    </source>
</evidence>
<keyword evidence="2" id="KW-1185">Reference proteome</keyword>